<dbReference type="AlphaFoldDB" id="A0AAN0RKU9"/>
<organism evidence="1 2">
    <name type="scientific">Planktomarina temperata RCA23</name>
    <dbReference type="NCBI Taxonomy" id="666509"/>
    <lineage>
        <taxon>Bacteria</taxon>
        <taxon>Pseudomonadati</taxon>
        <taxon>Pseudomonadota</taxon>
        <taxon>Alphaproteobacteria</taxon>
        <taxon>Rhodobacterales</taxon>
        <taxon>Paracoccaceae</taxon>
        <taxon>Planktomarina</taxon>
    </lineage>
</organism>
<reference evidence="1 2" key="1">
    <citation type="journal article" date="2014" name="ISME J.">
        <title>Adaptation of an abundant Roseobacter RCA organism to pelagic systems revealed by genomic and transcriptomic analyses.</title>
        <authorList>
            <person name="Voget S."/>
            <person name="Wemheuer B."/>
            <person name="Brinkhoff T."/>
            <person name="Vollmers J."/>
            <person name="Dietrich S."/>
            <person name="Giebel H.A."/>
            <person name="Beardsley C."/>
            <person name="Sardemann C."/>
            <person name="Bakenhus I."/>
            <person name="Billerbeck S."/>
            <person name="Daniel R."/>
            <person name="Simon M."/>
        </authorList>
    </citation>
    <scope>NUCLEOTIDE SEQUENCE [LARGE SCALE GENOMIC DNA]</scope>
    <source>
        <strain evidence="1 2">RCA23</strain>
    </source>
</reference>
<dbReference type="InterPro" id="IPR036237">
    <property type="entry name" value="Xyl_isomerase-like_sf"/>
</dbReference>
<accession>A0AAN0RKU9</accession>
<dbReference type="RefSeq" id="WP_044050514.1">
    <property type="nucleotide sequence ID" value="NZ_CP003984.1"/>
</dbReference>
<sequence>MLIEPHTGSILISPNTTRDLVAMVPALKIVLDHSHFVAMGYITPIMKVGIDERTGYPFFATADLADGRLNLKPSHRHPQPSWHR</sequence>
<gene>
    <name evidence="1" type="ORF">RCA23_c23510</name>
</gene>
<proteinExistence type="predicted"/>
<evidence type="ECO:0000313" key="1">
    <source>
        <dbReference type="EMBL" id="AII87874.1"/>
    </source>
</evidence>
<evidence type="ECO:0000313" key="2">
    <source>
        <dbReference type="Proteomes" id="UP000028680"/>
    </source>
</evidence>
<dbReference type="EMBL" id="CP003984">
    <property type="protein sequence ID" value="AII87874.1"/>
    <property type="molecule type" value="Genomic_DNA"/>
</dbReference>
<dbReference type="KEGG" id="ptp:RCA23_c23510"/>
<dbReference type="SUPFAM" id="SSF51658">
    <property type="entry name" value="Xylose isomerase-like"/>
    <property type="match status" value="1"/>
</dbReference>
<dbReference type="Proteomes" id="UP000028680">
    <property type="component" value="Chromosome"/>
</dbReference>
<protein>
    <submittedName>
        <fullName evidence="1">Uncharacterized protein</fullName>
    </submittedName>
</protein>
<keyword evidence="2" id="KW-1185">Reference proteome</keyword>
<name>A0AAN0RKU9_9RHOB</name>